<evidence type="ECO:0000256" key="3">
    <source>
        <dbReference type="ARBA" id="ARBA00022692"/>
    </source>
</evidence>
<feature type="transmembrane region" description="Helical" evidence="6">
    <location>
        <begin position="299"/>
        <end position="325"/>
    </location>
</feature>
<evidence type="ECO:0000256" key="2">
    <source>
        <dbReference type="ARBA" id="ARBA00022475"/>
    </source>
</evidence>
<dbReference type="GO" id="GO:0022857">
    <property type="term" value="F:transmembrane transporter activity"/>
    <property type="evidence" value="ECO:0007669"/>
    <property type="project" value="TreeGrafter"/>
</dbReference>
<name>A0A7C4QXX3_9PLAN</name>
<gene>
    <name evidence="9" type="ORF">ENS64_18335</name>
</gene>
<evidence type="ECO:0000256" key="6">
    <source>
        <dbReference type="SAM" id="Phobius"/>
    </source>
</evidence>
<evidence type="ECO:0000259" key="8">
    <source>
        <dbReference type="Pfam" id="PF12704"/>
    </source>
</evidence>
<evidence type="ECO:0000256" key="5">
    <source>
        <dbReference type="ARBA" id="ARBA00023136"/>
    </source>
</evidence>
<dbReference type="AlphaFoldDB" id="A0A7C4QXX3"/>
<keyword evidence="3 6" id="KW-0812">Transmembrane</keyword>
<protein>
    <submittedName>
        <fullName evidence="9">ABC transporter permease</fullName>
    </submittedName>
</protein>
<evidence type="ECO:0000313" key="9">
    <source>
        <dbReference type="EMBL" id="HGT41210.1"/>
    </source>
</evidence>
<reference evidence="9" key="1">
    <citation type="journal article" date="2020" name="mSystems">
        <title>Genome- and Community-Level Interaction Insights into Carbon Utilization and Element Cycling Functions of Hydrothermarchaeota in Hydrothermal Sediment.</title>
        <authorList>
            <person name="Zhou Z."/>
            <person name="Liu Y."/>
            <person name="Xu W."/>
            <person name="Pan J."/>
            <person name="Luo Z.H."/>
            <person name="Li M."/>
        </authorList>
    </citation>
    <scope>NUCLEOTIDE SEQUENCE [LARGE SCALE GENOMIC DNA]</scope>
    <source>
        <strain evidence="9">SpSt-508</strain>
    </source>
</reference>
<feature type="transmembrane region" description="Helical" evidence="6">
    <location>
        <begin position="350"/>
        <end position="373"/>
    </location>
</feature>
<organism evidence="9">
    <name type="scientific">Schlesneria paludicola</name>
    <dbReference type="NCBI Taxonomy" id="360056"/>
    <lineage>
        <taxon>Bacteria</taxon>
        <taxon>Pseudomonadati</taxon>
        <taxon>Planctomycetota</taxon>
        <taxon>Planctomycetia</taxon>
        <taxon>Planctomycetales</taxon>
        <taxon>Planctomycetaceae</taxon>
        <taxon>Schlesneria</taxon>
    </lineage>
</organism>
<dbReference type="InterPro" id="IPR003838">
    <property type="entry name" value="ABC3_permease_C"/>
</dbReference>
<evidence type="ECO:0000256" key="1">
    <source>
        <dbReference type="ARBA" id="ARBA00004651"/>
    </source>
</evidence>
<dbReference type="Pfam" id="PF02687">
    <property type="entry name" value="FtsX"/>
    <property type="match status" value="1"/>
</dbReference>
<proteinExistence type="predicted"/>
<comment type="subcellular location">
    <subcellularLocation>
        <location evidence="1">Cell membrane</location>
        <topology evidence="1">Multi-pass membrane protein</topology>
    </subcellularLocation>
</comment>
<accession>A0A7C4QXX3</accession>
<comment type="caution">
    <text evidence="9">The sequence shown here is derived from an EMBL/GenBank/DDBJ whole genome shotgun (WGS) entry which is preliminary data.</text>
</comment>
<dbReference type="PANTHER" id="PTHR30572:SF15">
    <property type="entry name" value="ABC TRANSPORTER PERMEASE"/>
    <property type="match status" value="1"/>
</dbReference>
<dbReference type="EMBL" id="DSVQ01000019">
    <property type="protein sequence ID" value="HGT41210.1"/>
    <property type="molecule type" value="Genomic_DNA"/>
</dbReference>
<dbReference type="PANTHER" id="PTHR30572">
    <property type="entry name" value="MEMBRANE COMPONENT OF TRANSPORTER-RELATED"/>
    <property type="match status" value="1"/>
</dbReference>
<feature type="domain" description="MacB-like periplasmic core" evidence="8">
    <location>
        <begin position="18"/>
        <end position="227"/>
    </location>
</feature>
<keyword evidence="4 6" id="KW-1133">Transmembrane helix</keyword>
<evidence type="ECO:0000256" key="4">
    <source>
        <dbReference type="ARBA" id="ARBA00022989"/>
    </source>
</evidence>
<sequence>MIPLKYNFRNLIVRWKTTLMTASGFMLVVAALVVLLAFVEGVQIVCATSGEPENVIVLARGNNDEVFSQVDSRTATEVANVPGVARNKAGELLVSREMFLVVHRLMHDTGAFKFLQVRGVAPVAFEVHTHIELLEGQPFRAGQSEVIIGRGVQREHQLNIGDKIQIGRKFWTVTGVFAARGSAFEAEAWCDLAELAGQFRREGMYSSVVLRTDSALAAAEVVERLRDSRSIVCNPQTEPEYYSKQAEQTQMIRNAAWIIAWFMGIGAVFGVMNTMFAAISQRRKDIAVLRIIGFQPHEILISFLLEAILISVVGGVLGISLGMFANGFSASAAMGAREVEFAFRVTNGTILYASLFALTMGILGGVLPALSVVRIQPLEALR</sequence>
<keyword evidence="5 6" id="KW-0472">Membrane</keyword>
<feature type="transmembrane region" description="Helical" evidence="6">
    <location>
        <begin position="255"/>
        <end position="279"/>
    </location>
</feature>
<dbReference type="InterPro" id="IPR025857">
    <property type="entry name" value="MacB_PCD"/>
</dbReference>
<keyword evidence="2" id="KW-1003">Cell membrane</keyword>
<dbReference type="Pfam" id="PF12704">
    <property type="entry name" value="MacB_PCD"/>
    <property type="match status" value="1"/>
</dbReference>
<feature type="domain" description="ABC3 transporter permease C-terminal" evidence="7">
    <location>
        <begin position="258"/>
        <end position="377"/>
    </location>
</feature>
<dbReference type="InterPro" id="IPR050250">
    <property type="entry name" value="Macrolide_Exporter_MacB"/>
</dbReference>
<dbReference type="GO" id="GO:0005886">
    <property type="term" value="C:plasma membrane"/>
    <property type="evidence" value="ECO:0007669"/>
    <property type="project" value="UniProtKB-SubCell"/>
</dbReference>
<evidence type="ECO:0000259" key="7">
    <source>
        <dbReference type="Pfam" id="PF02687"/>
    </source>
</evidence>